<evidence type="ECO:0000313" key="2">
    <source>
        <dbReference type="Proteomes" id="UP000193827"/>
    </source>
</evidence>
<gene>
    <name evidence="1" type="ORF">PEL8287_01731</name>
</gene>
<dbReference type="InterPro" id="IPR021848">
    <property type="entry name" value="HODM_asu-like"/>
</dbReference>
<dbReference type="Pfam" id="PF11927">
    <property type="entry name" value="HODM_asu-like"/>
    <property type="match status" value="1"/>
</dbReference>
<dbReference type="OrthoDB" id="5242510at2"/>
<reference evidence="1 2" key="1">
    <citation type="submission" date="2017-03" db="EMBL/GenBank/DDBJ databases">
        <authorList>
            <person name="Afonso C.L."/>
            <person name="Miller P.J."/>
            <person name="Scott M.A."/>
            <person name="Spackman E."/>
            <person name="Goraichik I."/>
            <person name="Dimitrov K.M."/>
            <person name="Suarez D.L."/>
            <person name="Swayne D.E."/>
        </authorList>
    </citation>
    <scope>NUCLEOTIDE SEQUENCE [LARGE SCALE GENOMIC DNA]</scope>
    <source>
        <strain evidence="1 2">CECT 8287</strain>
    </source>
</reference>
<protein>
    <recommendedName>
        <fullName evidence="3">DUF3445 domain-containing protein</fullName>
    </recommendedName>
</protein>
<dbReference type="Proteomes" id="UP000193827">
    <property type="component" value="Unassembled WGS sequence"/>
</dbReference>
<dbReference type="EMBL" id="FWFL01000004">
    <property type="protein sequence ID" value="SLN36497.1"/>
    <property type="molecule type" value="Genomic_DNA"/>
</dbReference>
<accession>A0A1Y5SCI6</accession>
<evidence type="ECO:0008006" key="3">
    <source>
        <dbReference type="Google" id="ProtNLM"/>
    </source>
</evidence>
<dbReference type="AlphaFoldDB" id="A0A1Y5SCI6"/>
<keyword evidence="2" id="KW-1185">Reference proteome</keyword>
<organism evidence="1 2">
    <name type="scientific">Roseovarius litorisediminis</name>
    <dbReference type="NCBI Taxonomy" id="1312363"/>
    <lineage>
        <taxon>Bacteria</taxon>
        <taxon>Pseudomonadati</taxon>
        <taxon>Pseudomonadota</taxon>
        <taxon>Alphaproteobacteria</taxon>
        <taxon>Rhodobacterales</taxon>
        <taxon>Roseobacteraceae</taxon>
        <taxon>Roseovarius</taxon>
    </lineage>
</organism>
<name>A0A1Y5SCI6_9RHOB</name>
<evidence type="ECO:0000313" key="1">
    <source>
        <dbReference type="EMBL" id="SLN36497.1"/>
    </source>
</evidence>
<dbReference type="RefSeq" id="WP_085891990.1">
    <property type="nucleotide sequence ID" value="NZ_FWFL01000004.1"/>
</dbReference>
<proteinExistence type="predicted"/>
<sequence length="245" mass="27592">MSGIFQRSIPHDITPRALPGIGPLDEADWLQADEAFAGQMAERERLLSVRRDEVLAMTPQGLAAADELLNYVLDWLGKNAKDYQVSTDQVRRPDGVSVTLDRGEPMATLGHLVQEDFCLLEKHGDEHVMTAAVLCFPASWRLADKIGRPLGAIHDPVEEYDETLARRVQRLFDGVQVGRPMWRFNLLHYADPALFQPKTRTERGGPEYGTEFPYLRSERQSVLRLPKSLACVFSIHTYVVPRAAV</sequence>